<dbReference type="PROSITE" id="PS51084">
    <property type="entry name" value="HIT_2"/>
    <property type="match status" value="1"/>
</dbReference>
<organism evidence="3 4">
    <name type="scientific">Tepidiphilus thermophilus</name>
    <dbReference type="NCBI Taxonomy" id="876478"/>
    <lineage>
        <taxon>Bacteria</taxon>
        <taxon>Pseudomonadati</taxon>
        <taxon>Pseudomonadota</taxon>
        <taxon>Hydrogenophilia</taxon>
        <taxon>Hydrogenophilales</taxon>
        <taxon>Hydrogenophilaceae</taxon>
        <taxon>Tepidiphilus</taxon>
    </lineage>
</organism>
<dbReference type="RefSeq" id="WP_055424082.1">
    <property type="nucleotide sequence ID" value="NZ_CYHH01000012.1"/>
</dbReference>
<dbReference type="Gene3D" id="3.30.428.10">
    <property type="entry name" value="HIT-like"/>
    <property type="match status" value="1"/>
</dbReference>
<proteinExistence type="predicted"/>
<protein>
    <submittedName>
        <fullName evidence="3">Diadenosine tetraphosphate (Ap4A) hydrolase or other HIT family hydrolase</fullName>
    </submittedName>
</protein>
<evidence type="ECO:0000313" key="3">
    <source>
        <dbReference type="EMBL" id="CUB07811.1"/>
    </source>
</evidence>
<dbReference type="OrthoDB" id="9799145at2"/>
<dbReference type="SUPFAM" id="SSF54197">
    <property type="entry name" value="HIT-like"/>
    <property type="match status" value="1"/>
</dbReference>
<dbReference type="Pfam" id="PF01230">
    <property type="entry name" value="HIT"/>
    <property type="match status" value="1"/>
</dbReference>
<dbReference type="Proteomes" id="UP000182108">
    <property type="component" value="Unassembled WGS sequence"/>
</dbReference>
<dbReference type="InterPro" id="IPR036265">
    <property type="entry name" value="HIT-like_sf"/>
</dbReference>
<feature type="short sequence motif" description="Histidine triad motif" evidence="1">
    <location>
        <begin position="95"/>
        <end position="99"/>
    </location>
</feature>
<keyword evidence="3" id="KW-0378">Hydrolase</keyword>
<keyword evidence="4" id="KW-1185">Reference proteome</keyword>
<dbReference type="InterPro" id="IPR011146">
    <property type="entry name" value="HIT-like"/>
</dbReference>
<dbReference type="GO" id="GO:0016787">
    <property type="term" value="F:hydrolase activity"/>
    <property type="evidence" value="ECO:0007669"/>
    <property type="project" value="UniProtKB-KW"/>
</dbReference>
<feature type="domain" description="HIT" evidence="2">
    <location>
        <begin position="9"/>
        <end position="110"/>
    </location>
</feature>
<reference evidence="4" key="1">
    <citation type="submission" date="2015-08" db="EMBL/GenBank/DDBJ databases">
        <authorList>
            <person name="Babu N.S."/>
            <person name="Beckwith C.J."/>
            <person name="Beseler K.G."/>
            <person name="Brison A."/>
            <person name="Carone J.V."/>
            <person name="Caskin T.P."/>
            <person name="Diamond M."/>
            <person name="Durham M.E."/>
            <person name="Foxe J.M."/>
            <person name="Go M."/>
            <person name="Henderson B.A."/>
            <person name="Jones I.B."/>
            <person name="McGettigan J.A."/>
            <person name="Micheletti S.J."/>
            <person name="Nasrallah M.E."/>
            <person name="Ortiz D."/>
            <person name="Piller C.R."/>
            <person name="Privatt S.R."/>
            <person name="Schneider S.L."/>
            <person name="Sharp S."/>
            <person name="Smith T.C."/>
            <person name="Stanton J.D."/>
            <person name="Ullery H.E."/>
            <person name="Wilson R.J."/>
            <person name="Serrano M.G."/>
            <person name="Buck G."/>
            <person name="Lee V."/>
            <person name="Wang Y."/>
            <person name="Carvalho R."/>
            <person name="Voegtly L."/>
            <person name="Shi R."/>
            <person name="Duckworth R."/>
            <person name="Johnson A."/>
            <person name="Loviza R."/>
            <person name="Walstead R."/>
            <person name="Shah Z."/>
            <person name="Kiflezghi M."/>
            <person name="Wade K."/>
            <person name="Ball S.L."/>
            <person name="Bradley K.W."/>
            <person name="Asai D.J."/>
            <person name="Bowman C.A."/>
            <person name="Russell D.A."/>
            <person name="Pope W.H."/>
            <person name="Jacobs-Sera D."/>
            <person name="Hendrix R.W."/>
            <person name="Hatfull G.F."/>
        </authorList>
    </citation>
    <scope>NUCLEOTIDE SEQUENCE [LARGE SCALE GENOMIC DNA]</scope>
    <source>
        <strain evidence="4">JCM 19170</strain>
    </source>
</reference>
<dbReference type="AlphaFoldDB" id="A0A0K6IXG2"/>
<evidence type="ECO:0000256" key="1">
    <source>
        <dbReference type="PROSITE-ProRule" id="PRU00464"/>
    </source>
</evidence>
<accession>A0A0K6IXG2</accession>
<name>A0A0K6IXG2_9PROT</name>
<evidence type="ECO:0000313" key="4">
    <source>
        <dbReference type="Proteomes" id="UP000182108"/>
    </source>
</evidence>
<dbReference type="EMBL" id="CYHH01000012">
    <property type="protein sequence ID" value="CUB07811.1"/>
    <property type="molecule type" value="Genomic_DNA"/>
</dbReference>
<sequence>MPPSADRFDSCPLCLGKAEDVLWRDARCRIIDARHADYPGYLRVIWEAHVAEMTDLGAADCAHLWQVVLGAERVLRRLMSPDKVNLASLGNMVPHLHWHVIPRYRDDAHFPDAIWAPPRRRGSSPHAVILPSATLAAALRAELGGSGATAFA</sequence>
<evidence type="ECO:0000259" key="2">
    <source>
        <dbReference type="PROSITE" id="PS51084"/>
    </source>
</evidence>
<gene>
    <name evidence="3" type="ORF">Ga0061068_11232</name>
</gene>